<dbReference type="GO" id="GO:0005576">
    <property type="term" value="C:extracellular region"/>
    <property type="evidence" value="ECO:0007669"/>
    <property type="project" value="TreeGrafter"/>
</dbReference>
<dbReference type="GO" id="GO:0071555">
    <property type="term" value="P:cell wall organization"/>
    <property type="evidence" value="ECO:0007669"/>
    <property type="project" value="UniProtKB-UniRule"/>
</dbReference>
<keyword evidence="6 9" id="KW-0133">Cell shape</keyword>
<proteinExistence type="inferred from homology"/>
<evidence type="ECO:0000256" key="4">
    <source>
        <dbReference type="ARBA" id="ARBA00022679"/>
    </source>
</evidence>
<gene>
    <name evidence="11" type="ORF">Ltuc_1239</name>
</gene>
<dbReference type="GO" id="GO:0018104">
    <property type="term" value="P:peptidoglycan-protein cross-linking"/>
    <property type="evidence" value="ECO:0007669"/>
    <property type="project" value="TreeGrafter"/>
</dbReference>
<comment type="pathway">
    <text evidence="1 9">Cell wall biogenesis; peptidoglycan biosynthesis.</text>
</comment>
<sequence>MLFFCVFILNATTLVIPATGDVVGEVQYAQSGLNETIDEIGKRFDVGYYEILRANPQIDARRSSTINSGLIIPTQYILPDVPRKGIVINLAEYRLYYFPENENVVVTFPVGIGRKGWNTPLGVTKIVAKEANPKWRPTENLRVEAEKNGNFLPDEFPSGPYNPLGRHALRLGWPTFLIHGTNRVNGIGTRVSAGCIRMFPDDIDFLFRMVSVGTPVRVINEPIKIGKHEGAWVVQIHPLLSEQSRVTLQSTLQKQLLRINHALNLNNSKIIQNELANPTGLLRKI</sequence>
<dbReference type="PATRIC" id="fig|40335.7.peg.1306"/>
<dbReference type="AlphaFoldDB" id="A0A0W0ZX64"/>
<evidence type="ECO:0000259" key="10">
    <source>
        <dbReference type="PROSITE" id="PS52029"/>
    </source>
</evidence>
<dbReference type="EMBL" id="LNZA01000001">
    <property type="protein sequence ID" value="KTD73392.1"/>
    <property type="molecule type" value="Genomic_DNA"/>
</dbReference>
<keyword evidence="3" id="KW-0328">Glycosyltransferase</keyword>
<organism evidence="11 12">
    <name type="scientific">Legionella tucsonensis</name>
    <dbReference type="NCBI Taxonomy" id="40335"/>
    <lineage>
        <taxon>Bacteria</taxon>
        <taxon>Pseudomonadati</taxon>
        <taxon>Pseudomonadota</taxon>
        <taxon>Gammaproteobacteria</taxon>
        <taxon>Legionellales</taxon>
        <taxon>Legionellaceae</taxon>
        <taxon>Legionella</taxon>
    </lineage>
</organism>
<dbReference type="UniPathway" id="UPA00219"/>
<dbReference type="PANTHER" id="PTHR30582:SF24">
    <property type="entry name" value="L,D-TRANSPEPTIDASE ERFK_SRFK-RELATED"/>
    <property type="match status" value="1"/>
</dbReference>
<evidence type="ECO:0000256" key="6">
    <source>
        <dbReference type="ARBA" id="ARBA00022960"/>
    </source>
</evidence>
<dbReference type="Gene3D" id="2.40.440.10">
    <property type="entry name" value="L,D-transpeptidase catalytic domain-like"/>
    <property type="match status" value="1"/>
</dbReference>
<evidence type="ECO:0000256" key="1">
    <source>
        <dbReference type="ARBA" id="ARBA00004752"/>
    </source>
</evidence>
<comment type="caution">
    <text evidence="11">The sequence shown here is derived from an EMBL/GenBank/DDBJ whole genome shotgun (WGS) entry which is preliminary data.</text>
</comment>
<dbReference type="SUPFAM" id="SSF141523">
    <property type="entry name" value="L,D-transpeptidase catalytic domain-like"/>
    <property type="match status" value="1"/>
</dbReference>
<evidence type="ECO:0000256" key="8">
    <source>
        <dbReference type="ARBA" id="ARBA00023316"/>
    </source>
</evidence>
<evidence type="ECO:0000256" key="3">
    <source>
        <dbReference type="ARBA" id="ARBA00022676"/>
    </source>
</evidence>
<keyword evidence="8 9" id="KW-0961">Cell wall biogenesis/degradation</keyword>
<keyword evidence="7 9" id="KW-0573">Peptidoglycan synthesis</keyword>
<reference evidence="11 12" key="1">
    <citation type="submission" date="2015-11" db="EMBL/GenBank/DDBJ databases">
        <title>Genomic analysis of 38 Legionella species identifies large and diverse effector repertoires.</title>
        <authorList>
            <person name="Burstein D."/>
            <person name="Amaro F."/>
            <person name="Zusman T."/>
            <person name="Lifshitz Z."/>
            <person name="Cohen O."/>
            <person name="Gilbert J.A."/>
            <person name="Pupko T."/>
            <person name="Shuman H.A."/>
            <person name="Segal G."/>
        </authorList>
    </citation>
    <scope>NUCLEOTIDE SEQUENCE [LARGE SCALE GENOMIC DNA]</scope>
    <source>
        <strain evidence="11 12">ATCC 49180</strain>
    </source>
</reference>
<dbReference type="Pfam" id="PF03734">
    <property type="entry name" value="YkuD"/>
    <property type="match status" value="1"/>
</dbReference>
<dbReference type="GO" id="GO:0016757">
    <property type="term" value="F:glycosyltransferase activity"/>
    <property type="evidence" value="ECO:0007669"/>
    <property type="project" value="UniProtKB-KW"/>
</dbReference>
<name>A0A0W0ZX64_9GAMM</name>
<evidence type="ECO:0000256" key="5">
    <source>
        <dbReference type="ARBA" id="ARBA00022801"/>
    </source>
</evidence>
<evidence type="ECO:0000256" key="7">
    <source>
        <dbReference type="ARBA" id="ARBA00022984"/>
    </source>
</evidence>
<dbReference type="PROSITE" id="PS52029">
    <property type="entry name" value="LD_TPASE"/>
    <property type="match status" value="1"/>
</dbReference>
<feature type="domain" description="L,D-TPase catalytic" evidence="10">
    <location>
        <begin position="84"/>
        <end position="219"/>
    </location>
</feature>
<protein>
    <submittedName>
        <fullName evidence="11">Putative ErfK/YbiS/YcfS/YnhG family protein</fullName>
    </submittedName>
</protein>
<feature type="active site" description="Nucleophile" evidence="9">
    <location>
        <position position="195"/>
    </location>
</feature>
<evidence type="ECO:0000256" key="2">
    <source>
        <dbReference type="ARBA" id="ARBA00005992"/>
    </source>
</evidence>
<accession>A0A0W0ZX64</accession>
<dbReference type="InterPro" id="IPR050979">
    <property type="entry name" value="LD-transpeptidase"/>
</dbReference>
<dbReference type="InterPro" id="IPR005490">
    <property type="entry name" value="LD_TPept_cat_dom"/>
</dbReference>
<comment type="similarity">
    <text evidence="2">Belongs to the YkuD family.</text>
</comment>
<feature type="active site" description="Proton donor/acceptor" evidence="9">
    <location>
        <position position="179"/>
    </location>
</feature>
<keyword evidence="12" id="KW-1185">Reference proteome</keyword>
<dbReference type="InterPro" id="IPR038063">
    <property type="entry name" value="Transpep_catalytic_dom"/>
</dbReference>
<evidence type="ECO:0000313" key="11">
    <source>
        <dbReference type="EMBL" id="KTD73392.1"/>
    </source>
</evidence>
<keyword evidence="4" id="KW-0808">Transferase</keyword>
<keyword evidence="5" id="KW-0378">Hydrolase</keyword>
<dbReference type="CDD" id="cd16913">
    <property type="entry name" value="YkuD_like"/>
    <property type="match status" value="1"/>
</dbReference>
<dbReference type="GO" id="GO:0008360">
    <property type="term" value="P:regulation of cell shape"/>
    <property type="evidence" value="ECO:0007669"/>
    <property type="project" value="UniProtKB-UniRule"/>
</dbReference>
<dbReference type="GO" id="GO:0071972">
    <property type="term" value="F:peptidoglycan L,D-transpeptidase activity"/>
    <property type="evidence" value="ECO:0007669"/>
    <property type="project" value="TreeGrafter"/>
</dbReference>
<evidence type="ECO:0000313" key="12">
    <source>
        <dbReference type="Proteomes" id="UP000054693"/>
    </source>
</evidence>
<dbReference type="PANTHER" id="PTHR30582">
    <property type="entry name" value="L,D-TRANSPEPTIDASE"/>
    <property type="match status" value="1"/>
</dbReference>
<dbReference type="Proteomes" id="UP000054693">
    <property type="component" value="Unassembled WGS sequence"/>
</dbReference>
<dbReference type="STRING" id="40335.Ltuc_1239"/>
<evidence type="ECO:0000256" key="9">
    <source>
        <dbReference type="PROSITE-ProRule" id="PRU01373"/>
    </source>
</evidence>